<keyword evidence="2" id="KW-1185">Reference proteome</keyword>
<reference evidence="3" key="1">
    <citation type="submission" date="2025-08" db="UniProtKB">
        <authorList>
            <consortium name="RefSeq"/>
        </authorList>
    </citation>
    <scope>IDENTIFICATION</scope>
    <source>
        <tissue evidence="3">Gonads</tissue>
    </source>
</reference>
<dbReference type="Proteomes" id="UP000085678">
    <property type="component" value="Unplaced"/>
</dbReference>
<dbReference type="PANTHER" id="PTHR35087:SF1">
    <property type="entry name" value="RIKEN CDNA 4930505A04 GENE"/>
    <property type="match status" value="1"/>
</dbReference>
<proteinExistence type="predicted"/>
<feature type="compositionally biased region" description="Basic and acidic residues" evidence="1">
    <location>
        <begin position="305"/>
        <end position="323"/>
    </location>
</feature>
<dbReference type="InParanoid" id="A0A1S3JW28"/>
<name>A0A1S3JW28_LINAN</name>
<dbReference type="PANTHER" id="PTHR35087">
    <property type="entry name" value="SIMILAR TO HYPOTHETICAL PROTEIN FLJ40298"/>
    <property type="match status" value="1"/>
</dbReference>
<organism evidence="2 3">
    <name type="scientific">Lingula anatina</name>
    <name type="common">Brachiopod</name>
    <name type="synonym">Lingula unguis</name>
    <dbReference type="NCBI Taxonomy" id="7574"/>
    <lineage>
        <taxon>Eukaryota</taxon>
        <taxon>Metazoa</taxon>
        <taxon>Spiralia</taxon>
        <taxon>Lophotrochozoa</taxon>
        <taxon>Brachiopoda</taxon>
        <taxon>Linguliformea</taxon>
        <taxon>Lingulata</taxon>
        <taxon>Lingulida</taxon>
        <taxon>Linguloidea</taxon>
        <taxon>Lingulidae</taxon>
        <taxon>Lingula</taxon>
    </lineage>
</organism>
<feature type="compositionally biased region" description="Basic and acidic residues" evidence="1">
    <location>
        <begin position="287"/>
        <end position="298"/>
    </location>
</feature>
<dbReference type="STRING" id="7574.A0A1S3JW28"/>
<dbReference type="OrthoDB" id="9971371at2759"/>
<evidence type="ECO:0000256" key="1">
    <source>
        <dbReference type="SAM" id="MobiDB-lite"/>
    </source>
</evidence>
<dbReference type="KEGG" id="lak:106176433"/>
<dbReference type="RefSeq" id="XP_013414264.1">
    <property type="nucleotide sequence ID" value="XM_013558810.2"/>
</dbReference>
<sequence>MTAYMPPISRKKRVEAKFDPNTFRIFGDKGVTRQQPEPVYPEISQYHVDYDGIWAPPAIPRPVPDYRINRPHGLSASFLRHNCRFLNEPICNVTTQNVHDVQHEWYPGMPDPVESASPRRTLDTTFRYDYNKLDIKNPGLTRHGCNPNTSAALGIVPVNPLPEKNGSHRFWKERISYEHQYNSRKDPNYPIRAKRHGSFVWDSIPTEVAVKYANRPGYSASSPVYVPSLLTNEMRREMTMPANLKMGQCNGSAGSRNGSAKSRRSSVGSKSAEKQKQGKDNAITNTVHKETSAQRIEVKPSTGKRKQEEPEEKLDGIRNLDSS</sequence>
<protein>
    <submittedName>
        <fullName evidence="3">Uncharacterized protein C2orf73 homolog</fullName>
    </submittedName>
</protein>
<gene>
    <name evidence="3" type="primary">LOC106176433</name>
</gene>
<dbReference type="GeneID" id="106176433"/>
<dbReference type="InterPro" id="IPR031365">
    <property type="entry name" value="CMIP6"/>
</dbReference>
<evidence type="ECO:0000313" key="2">
    <source>
        <dbReference type="Proteomes" id="UP000085678"/>
    </source>
</evidence>
<dbReference type="AlphaFoldDB" id="A0A1S3JW28"/>
<feature type="compositionally biased region" description="Polar residues" evidence="1">
    <location>
        <begin position="249"/>
        <end position="269"/>
    </location>
</feature>
<accession>A0A1S3JW28</accession>
<dbReference type="OMA" id="PWASNTQ"/>
<dbReference type="Pfam" id="PF15667">
    <property type="entry name" value="CMIP6"/>
    <property type="match status" value="1"/>
</dbReference>
<evidence type="ECO:0000313" key="3">
    <source>
        <dbReference type="RefSeq" id="XP_013414264.1"/>
    </source>
</evidence>
<feature type="region of interest" description="Disordered" evidence="1">
    <location>
        <begin position="244"/>
        <end position="323"/>
    </location>
</feature>